<keyword evidence="6 7" id="KW-0472">Membrane</keyword>
<evidence type="ECO:0000256" key="1">
    <source>
        <dbReference type="ARBA" id="ARBA00004127"/>
    </source>
</evidence>
<organism evidence="9 10">
    <name type="scientific">SAR324 cluster bacterium</name>
    <dbReference type="NCBI Taxonomy" id="2024889"/>
    <lineage>
        <taxon>Bacteria</taxon>
        <taxon>Deltaproteobacteria</taxon>
        <taxon>SAR324 cluster</taxon>
    </lineage>
</organism>
<feature type="transmembrane region" description="Helical" evidence="7">
    <location>
        <begin position="32"/>
        <end position="52"/>
    </location>
</feature>
<dbReference type="AlphaFoldDB" id="A0A432GDX6"/>
<dbReference type="InterPro" id="IPR051788">
    <property type="entry name" value="MFS_Transporter"/>
</dbReference>
<feature type="transmembrane region" description="Helical" evidence="7">
    <location>
        <begin position="126"/>
        <end position="148"/>
    </location>
</feature>
<evidence type="ECO:0000256" key="3">
    <source>
        <dbReference type="ARBA" id="ARBA00022448"/>
    </source>
</evidence>
<reference evidence="9 10" key="1">
    <citation type="submission" date="2018-06" db="EMBL/GenBank/DDBJ databases">
        <title>Combined omics and stable isotope probing to characterize newly discovered Mariana Back-Arc vent microbial communities.</title>
        <authorList>
            <person name="Trembath-Reichert E."/>
            <person name="Huber J.A."/>
        </authorList>
    </citation>
    <scope>NUCLEOTIDE SEQUENCE [LARGE SCALE GENOMIC DNA]</scope>
    <source>
        <strain evidence="9">MAG 24</strain>
    </source>
</reference>
<dbReference type="Pfam" id="PF07690">
    <property type="entry name" value="MFS_1"/>
    <property type="match status" value="1"/>
</dbReference>
<dbReference type="EMBL" id="QNZI01000295">
    <property type="protein sequence ID" value="RTZ81989.1"/>
    <property type="molecule type" value="Genomic_DNA"/>
</dbReference>
<feature type="transmembrane region" description="Helical" evidence="7">
    <location>
        <begin position="205"/>
        <end position="228"/>
    </location>
</feature>
<dbReference type="PROSITE" id="PS50850">
    <property type="entry name" value="MFS"/>
    <property type="match status" value="1"/>
</dbReference>
<feature type="transmembrane region" description="Helical" evidence="7">
    <location>
        <begin position="240"/>
        <end position="259"/>
    </location>
</feature>
<evidence type="ECO:0000313" key="10">
    <source>
        <dbReference type="Proteomes" id="UP000287176"/>
    </source>
</evidence>
<feature type="transmembrane region" description="Helical" evidence="7">
    <location>
        <begin position="294"/>
        <end position="314"/>
    </location>
</feature>
<feature type="transmembrane region" description="Helical" evidence="7">
    <location>
        <begin position="90"/>
        <end position="114"/>
    </location>
</feature>
<sequence>MGLIIISFFAFVSLGLPDGLMGVAWPGIRHQFQLPVDALGIILVCETAGYMLSSFLSGLLIRHLGIGGLLSLSCAAMAGTLLVYAVTPLWWVFVTFSAVGGLGAGAIDAGINTYIAKYHSTRMMQWLHASFGVGITSGPFIMTMGINATSHWQSGYFVVSMAMGILSVIFLFTKDMWEGISASSREEDHDENNASLSETIKSIQVLLSVALFFLYTGVELGLGLWIYSLLTESRGVAPEVAGIVTGGYWAMFTVGRIFAGWYAKMIDIRKLIYLSISLALFGVALLLADSSLIITILGVTLAGFAIAPIFPGLVSSTTSRVGFRHQANTIGMQIAAAGLGVAVVPSIAGVLARIFGLEVIPLYLLSTLALLLLVFIISNSHSGEYTQD</sequence>
<evidence type="ECO:0000256" key="5">
    <source>
        <dbReference type="ARBA" id="ARBA00022989"/>
    </source>
</evidence>
<evidence type="ECO:0000256" key="7">
    <source>
        <dbReference type="SAM" id="Phobius"/>
    </source>
</evidence>
<dbReference type="PANTHER" id="PTHR23514:SF3">
    <property type="entry name" value="BYPASS OF STOP CODON PROTEIN 6"/>
    <property type="match status" value="1"/>
</dbReference>
<name>A0A432GDX6_9DELT</name>
<feature type="transmembrane region" description="Helical" evidence="7">
    <location>
        <begin position="64"/>
        <end position="84"/>
    </location>
</feature>
<evidence type="ECO:0000256" key="2">
    <source>
        <dbReference type="ARBA" id="ARBA00008335"/>
    </source>
</evidence>
<dbReference type="PANTHER" id="PTHR23514">
    <property type="entry name" value="BYPASS OF STOP CODON PROTEIN 6"/>
    <property type="match status" value="1"/>
</dbReference>
<keyword evidence="4 7" id="KW-0812">Transmembrane</keyword>
<dbReference type="Proteomes" id="UP000287176">
    <property type="component" value="Unassembled WGS sequence"/>
</dbReference>
<keyword evidence="3" id="KW-0813">Transport</keyword>
<dbReference type="GO" id="GO:0022857">
    <property type="term" value="F:transmembrane transporter activity"/>
    <property type="evidence" value="ECO:0007669"/>
    <property type="project" value="InterPro"/>
</dbReference>
<comment type="similarity">
    <text evidence="2">Belongs to the major facilitator superfamily.</text>
</comment>
<feature type="transmembrane region" description="Helical" evidence="7">
    <location>
        <begin position="360"/>
        <end position="378"/>
    </location>
</feature>
<dbReference type="SUPFAM" id="SSF103473">
    <property type="entry name" value="MFS general substrate transporter"/>
    <property type="match status" value="1"/>
</dbReference>
<proteinExistence type="inferred from homology"/>
<evidence type="ECO:0000256" key="6">
    <source>
        <dbReference type="ARBA" id="ARBA00023136"/>
    </source>
</evidence>
<dbReference type="InterPro" id="IPR020846">
    <property type="entry name" value="MFS_dom"/>
</dbReference>
<dbReference type="InterPro" id="IPR036259">
    <property type="entry name" value="MFS_trans_sf"/>
</dbReference>
<feature type="transmembrane region" description="Helical" evidence="7">
    <location>
        <begin position="334"/>
        <end position="354"/>
    </location>
</feature>
<comment type="subcellular location">
    <subcellularLocation>
        <location evidence="1">Endomembrane system</location>
        <topology evidence="1">Multi-pass membrane protein</topology>
    </subcellularLocation>
</comment>
<comment type="caution">
    <text evidence="9">The sequence shown here is derived from an EMBL/GenBank/DDBJ whole genome shotgun (WGS) entry which is preliminary data.</text>
</comment>
<dbReference type="Gene3D" id="1.20.1250.20">
    <property type="entry name" value="MFS general substrate transporter like domains"/>
    <property type="match status" value="2"/>
</dbReference>
<dbReference type="GO" id="GO:0016020">
    <property type="term" value="C:membrane"/>
    <property type="evidence" value="ECO:0007669"/>
    <property type="project" value="TreeGrafter"/>
</dbReference>
<dbReference type="GO" id="GO:0012505">
    <property type="term" value="C:endomembrane system"/>
    <property type="evidence" value="ECO:0007669"/>
    <property type="project" value="UniProtKB-SubCell"/>
</dbReference>
<keyword evidence="5 7" id="KW-1133">Transmembrane helix</keyword>
<protein>
    <submittedName>
        <fullName evidence="9">MFS transporter</fullName>
    </submittedName>
</protein>
<feature type="transmembrane region" description="Helical" evidence="7">
    <location>
        <begin position="154"/>
        <end position="173"/>
    </location>
</feature>
<accession>A0A432GDX6</accession>
<feature type="domain" description="Major facilitator superfamily (MFS) profile" evidence="8">
    <location>
        <begin position="3"/>
        <end position="381"/>
    </location>
</feature>
<feature type="transmembrane region" description="Helical" evidence="7">
    <location>
        <begin position="271"/>
        <end position="288"/>
    </location>
</feature>
<gene>
    <name evidence="9" type="ORF">DSY94_11325</name>
</gene>
<evidence type="ECO:0000256" key="4">
    <source>
        <dbReference type="ARBA" id="ARBA00022692"/>
    </source>
</evidence>
<evidence type="ECO:0000313" key="9">
    <source>
        <dbReference type="EMBL" id="RTZ81989.1"/>
    </source>
</evidence>
<dbReference type="InterPro" id="IPR011701">
    <property type="entry name" value="MFS"/>
</dbReference>
<evidence type="ECO:0000259" key="8">
    <source>
        <dbReference type="PROSITE" id="PS50850"/>
    </source>
</evidence>